<evidence type="ECO:0000256" key="1">
    <source>
        <dbReference type="SAM" id="MobiDB-lite"/>
    </source>
</evidence>
<protein>
    <submittedName>
        <fullName evidence="3">Uncharacterized protein</fullName>
    </submittedName>
</protein>
<evidence type="ECO:0000313" key="3">
    <source>
        <dbReference type="EMBL" id="MCO1655140.1"/>
    </source>
</evidence>
<dbReference type="EMBL" id="JAGSOV010000019">
    <property type="protein sequence ID" value="MCO1655140.1"/>
    <property type="molecule type" value="Genomic_DNA"/>
</dbReference>
<sequence>MGVLVRRAAASVVVASVVAAAAVALPGAASAAPAAERAFGTTQDRSPELGVEATGGVIDGGSGYAIVDGIVSCTEAVAVRVSGSAVQFSTGAFGMFDALVDCAPGGPVAWDAVLPHLTDAPFEPGEVGASTRASVVDPDDGSPVGAEQSTTVTLTFALTG</sequence>
<feature type="region of interest" description="Disordered" evidence="1">
    <location>
        <begin position="128"/>
        <end position="147"/>
    </location>
</feature>
<evidence type="ECO:0000313" key="4">
    <source>
        <dbReference type="Proteomes" id="UP001165283"/>
    </source>
</evidence>
<dbReference type="RefSeq" id="WP_252436894.1">
    <property type="nucleotide sequence ID" value="NZ_JAGSOV010000019.1"/>
</dbReference>
<evidence type="ECO:0000256" key="2">
    <source>
        <dbReference type="SAM" id="SignalP"/>
    </source>
</evidence>
<comment type="caution">
    <text evidence="3">The sequence shown here is derived from an EMBL/GenBank/DDBJ whole genome shotgun (WGS) entry which is preliminary data.</text>
</comment>
<dbReference type="Proteomes" id="UP001165283">
    <property type="component" value="Unassembled WGS sequence"/>
</dbReference>
<feature type="signal peptide" evidence="2">
    <location>
        <begin position="1"/>
        <end position="31"/>
    </location>
</feature>
<proteinExistence type="predicted"/>
<keyword evidence="4" id="KW-1185">Reference proteome</keyword>
<organism evidence="3 4">
    <name type="scientific">Pseudonocardia humida</name>
    <dbReference type="NCBI Taxonomy" id="2800819"/>
    <lineage>
        <taxon>Bacteria</taxon>
        <taxon>Bacillati</taxon>
        <taxon>Actinomycetota</taxon>
        <taxon>Actinomycetes</taxon>
        <taxon>Pseudonocardiales</taxon>
        <taxon>Pseudonocardiaceae</taxon>
        <taxon>Pseudonocardia</taxon>
    </lineage>
</organism>
<feature type="chain" id="PRO_5045326551" evidence="2">
    <location>
        <begin position="32"/>
        <end position="160"/>
    </location>
</feature>
<accession>A0ABT0ZWM0</accession>
<keyword evidence="2" id="KW-0732">Signal</keyword>
<gene>
    <name evidence="3" type="ORF">KDL28_08725</name>
</gene>
<reference evidence="3" key="1">
    <citation type="submission" date="2021-04" db="EMBL/GenBank/DDBJ databases">
        <title>Pseudonocardia sp. nov., isolated from sandy soil of mangrove forest.</title>
        <authorList>
            <person name="Zan Z."/>
            <person name="Huang R."/>
            <person name="Liu W."/>
        </authorList>
    </citation>
    <scope>NUCLEOTIDE SEQUENCE</scope>
    <source>
        <strain evidence="3">S2-4</strain>
    </source>
</reference>
<name>A0ABT0ZWM0_9PSEU</name>